<feature type="region of interest" description="Disordered" evidence="1">
    <location>
        <begin position="47"/>
        <end position="127"/>
    </location>
</feature>
<gene>
    <name evidence="2" type="ORF">N7469_002170</name>
</gene>
<evidence type="ECO:0000313" key="2">
    <source>
        <dbReference type="EMBL" id="KAJ5240579.1"/>
    </source>
</evidence>
<feature type="compositionally biased region" description="Basic and acidic residues" evidence="1">
    <location>
        <begin position="79"/>
        <end position="94"/>
    </location>
</feature>
<dbReference type="AlphaFoldDB" id="A0A9W9TV38"/>
<protein>
    <submittedName>
        <fullName evidence="2">Uncharacterized protein</fullName>
    </submittedName>
</protein>
<accession>A0A9W9TV38</accession>
<name>A0A9W9TV38_PENCI</name>
<evidence type="ECO:0000313" key="3">
    <source>
        <dbReference type="Proteomes" id="UP001147733"/>
    </source>
</evidence>
<dbReference type="Proteomes" id="UP001147733">
    <property type="component" value="Unassembled WGS sequence"/>
</dbReference>
<dbReference type="EMBL" id="JAPQKT010000002">
    <property type="protein sequence ID" value="KAJ5240579.1"/>
    <property type="molecule type" value="Genomic_DNA"/>
</dbReference>
<reference evidence="2" key="2">
    <citation type="journal article" date="2023" name="IMA Fungus">
        <title>Comparative genomic study of the Penicillium genus elucidates a diverse pangenome and 15 lateral gene transfer events.</title>
        <authorList>
            <person name="Petersen C."/>
            <person name="Sorensen T."/>
            <person name="Nielsen M.R."/>
            <person name="Sondergaard T.E."/>
            <person name="Sorensen J.L."/>
            <person name="Fitzpatrick D.A."/>
            <person name="Frisvad J.C."/>
            <person name="Nielsen K.L."/>
        </authorList>
    </citation>
    <scope>NUCLEOTIDE SEQUENCE</scope>
    <source>
        <strain evidence="2">IBT 23319</strain>
    </source>
</reference>
<dbReference type="OrthoDB" id="4312452at2759"/>
<dbReference type="RefSeq" id="XP_056503584.1">
    <property type="nucleotide sequence ID" value="XM_056641090.1"/>
</dbReference>
<feature type="compositionally biased region" description="Basic and acidic residues" evidence="1">
    <location>
        <begin position="59"/>
        <end position="72"/>
    </location>
</feature>
<comment type="caution">
    <text evidence="2">The sequence shown here is derived from an EMBL/GenBank/DDBJ whole genome shotgun (WGS) entry which is preliminary data.</text>
</comment>
<reference evidence="2" key="1">
    <citation type="submission" date="2022-11" db="EMBL/GenBank/DDBJ databases">
        <authorList>
            <person name="Petersen C."/>
        </authorList>
    </citation>
    <scope>NUCLEOTIDE SEQUENCE</scope>
    <source>
        <strain evidence="2">IBT 23319</strain>
    </source>
</reference>
<keyword evidence="3" id="KW-1185">Reference proteome</keyword>
<evidence type="ECO:0000256" key="1">
    <source>
        <dbReference type="SAM" id="MobiDB-lite"/>
    </source>
</evidence>
<organism evidence="2 3">
    <name type="scientific">Penicillium citrinum</name>
    <dbReference type="NCBI Taxonomy" id="5077"/>
    <lineage>
        <taxon>Eukaryota</taxon>
        <taxon>Fungi</taxon>
        <taxon>Dikarya</taxon>
        <taxon>Ascomycota</taxon>
        <taxon>Pezizomycotina</taxon>
        <taxon>Eurotiomycetes</taxon>
        <taxon>Eurotiomycetidae</taxon>
        <taxon>Eurotiales</taxon>
        <taxon>Aspergillaceae</taxon>
        <taxon>Penicillium</taxon>
    </lineage>
</organism>
<dbReference type="GeneID" id="81380257"/>
<proteinExistence type="predicted"/>
<sequence length="127" mass="14769">MENLQRLACQKRAQSCYAINFYHLRNLALARNKVALFEDKRACHFPKMGRQGKHSQAYESRKNTDYTEEVPKSKLATSDAKEERHKYDSLKVYREGPNSESGELDPRSDSKEVKKHNKSVADRNDNH</sequence>